<sequence>MERVQLTEDLAFSRVVHGLWRLADWKQSKEETLELLKFCLEQGITTFDHADIYGSYRCEELFGQALALQPSLREQMEIVTKCGIVLKSANRPQHKSHHYNTSKAHIIESVENSLRQLRTDYIDVLLIHRPDPMMNPEEVASAFSTLKSAGKVRHFGVSNFKNHQYTMLQSYVEDKLITNQIEVSPYQLENMEDGTLNFCLEQRIAPMAWSPLAGGALFKGEDDKSLRIQKALTKIQEEVGAESMDEVAYAWLFAHPAQIMPIVGSSQKDRITKAVKALDYQLTLDQWFEVLHSSMGHDVP</sequence>
<evidence type="ECO:0000313" key="5">
    <source>
        <dbReference type="EMBL" id="KHF41303.1"/>
    </source>
</evidence>
<proteinExistence type="inferred from homology"/>
<dbReference type="Pfam" id="PF00248">
    <property type="entry name" value="Aldo_ket_red"/>
    <property type="match status" value="1"/>
</dbReference>
<keyword evidence="2" id="KW-0560">Oxidoreductase</keyword>
<dbReference type="FunFam" id="3.20.20.100:FF:000008">
    <property type="entry name" value="Aldo/keto reductase family oxidoreductase"/>
    <property type="match status" value="1"/>
</dbReference>
<dbReference type="PANTHER" id="PTHR43364:SF1">
    <property type="entry name" value="OXIDOREDUCTASE YDHF"/>
    <property type="match status" value="1"/>
</dbReference>
<dbReference type="GO" id="GO:0016491">
    <property type="term" value="F:oxidoreductase activity"/>
    <property type="evidence" value="ECO:0007669"/>
    <property type="project" value="UniProtKB-KW"/>
</dbReference>
<dbReference type="GO" id="GO:0005829">
    <property type="term" value="C:cytosol"/>
    <property type="evidence" value="ECO:0007669"/>
    <property type="project" value="TreeGrafter"/>
</dbReference>
<accession>A0A0B0IFE8</accession>
<dbReference type="PANTHER" id="PTHR43364">
    <property type="entry name" value="NADH-SPECIFIC METHYLGLYOXAL REDUCTASE-RELATED"/>
    <property type="match status" value="1"/>
</dbReference>
<dbReference type="InterPro" id="IPR036812">
    <property type="entry name" value="NAD(P)_OxRdtase_dom_sf"/>
</dbReference>
<dbReference type="EMBL" id="JRJU01000003">
    <property type="protein sequence ID" value="KHF41303.1"/>
    <property type="molecule type" value="Genomic_DNA"/>
</dbReference>
<dbReference type="SUPFAM" id="SSF51430">
    <property type="entry name" value="NAD(P)-linked oxidoreductase"/>
    <property type="match status" value="1"/>
</dbReference>
<dbReference type="InterPro" id="IPR050523">
    <property type="entry name" value="AKR_Detox_Biosynth"/>
</dbReference>
<dbReference type="CDD" id="cd19092">
    <property type="entry name" value="AKR_BsYcsN_EcYdhF-like"/>
    <property type="match status" value="1"/>
</dbReference>
<dbReference type="STRING" id="333138.LQ50_03435"/>
<dbReference type="RefSeq" id="WP_034626163.1">
    <property type="nucleotide sequence ID" value="NZ_JRJU01000003.1"/>
</dbReference>
<gene>
    <name evidence="5" type="ORF">LQ50_03435</name>
</gene>
<comment type="caution">
    <text evidence="5">The sequence shown here is derived from an EMBL/GenBank/DDBJ whole genome shotgun (WGS) entry which is preliminary data.</text>
</comment>
<evidence type="ECO:0000313" key="6">
    <source>
        <dbReference type="Proteomes" id="UP000030832"/>
    </source>
</evidence>
<keyword evidence="1" id="KW-0521">NADP</keyword>
<evidence type="ECO:0000256" key="1">
    <source>
        <dbReference type="ARBA" id="ARBA00022857"/>
    </source>
</evidence>
<dbReference type="AlphaFoldDB" id="A0A0B0IFE8"/>
<evidence type="ECO:0000256" key="3">
    <source>
        <dbReference type="ARBA" id="ARBA00038157"/>
    </source>
</evidence>
<dbReference type="Gene3D" id="3.20.20.100">
    <property type="entry name" value="NADP-dependent oxidoreductase domain"/>
    <property type="match status" value="1"/>
</dbReference>
<feature type="domain" description="NADP-dependent oxidoreductase" evidence="4">
    <location>
        <begin position="15"/>
        <end position="287"/>
    </location>
</feature>
<dbReference type="eggNOG" id="COG4989">
    <property type="taxonomic scope" value="Bacteria"/>
</dbReference>
<dbReference type="OrthoDB" id="9773828at2"/>
<organism evidence="5 6">
    <name type="scientific">Halalkalibacter okhensis</name>
    <dbReference type="NCBI Taxonomy" id="333138"/>
    <lineage>
        <taxon>Bacteria</taxon>
        <taxon>Bacillati</taxon>
        <taxon>Bacillota</taxon>
        <taxon>Bacilli</taxon>
        <taxon>Bacillales</taxon>
        <taxon>Bacillaceae</taxon>
        <taxon>Halalkalibacter</taxon>
    </lineage>
</organism>
<dbReference type="Proteomes" id="UP000030832">
    <property type="component" value="Unassembled WGS sequence"/>
</dbReference>
<protein>
    <submittedName>
        <fullName evidence="5">Oxidoreductase</fullName>
    </submittedName>
</protein>
<name>A0A0B0IFE8_9BACI</name>
<reference evidence="5 6" key="1">
    <citation type="submission" date="2014-09" db="EMBL/GenBank/DDBJ databases">
        <title>Genome sequencing and annotation of Bacillus Okhensis strain Kh10-101T.</title>
        <authorList>
            <person name="Prakash J.S."/>
        </authorList>
    </citation>
    <scope>NUCLEOTIDE SEQUENCE [LARGE SCALE GENOMIC DNA]</scope>
    <source>
        <strain evidence="6">Kh10-101T</strain>
    </source>
</reference>
<dbReference type="InterPro" id="IPR023210">
    <property type="entry name" value="NADP_OxRdtase_dom"/>
</dbReference>
<evidence type="ECO:0000256" key="2">
    <source>
        <dbReference type="ARBA" id="ARBA00023002"/>
    </source>
</evidence>
<comment type="similarity">
    <text evidence="3">Belongs to the aldo/keto reductase family. Aldo/keto reductase 2 subfamily.</text>
</comment>
<evidence type="ECO:0000259" key="4">
    <source>
        <dbReference type="Pfam" id="PF00248"/>
    </source>
</evidence>
<keyword evidence="6" id="KW-1185">Reference proteome</keyword>